<feature type="transmembrane region" description="Helical" evidence="2">
    <location>
        <begin position="359"/>
        <end position="381"/>
    </location>
</feature>
<proteinExistence type="predicted"/>
<dbReference type="EMBL" id="CAVNYO010000169">
    <property type="protein sequence ID" value="CAK5271236.1"/>
    <property type="molecule type" value="Genomic_DNA"/>
</dbReference>
<evidence type="ECO:0000256" key="1">
    <source>
        <dbReference type="SAM" id="MobiDB-lite"/>
    </source>
</evidence>
<dbReference type="PANTHER" id="PTHR43591">
    <property type="entry name" value="METHYLTRANSFERASE"/>
    <property type="match status" value="1"/>
</dbReference>
<feature type="transmembrane region" description="Helical" evidence="2">
    <location>
        <begin position="583"/>
        <end position="602"/>
    </location>
</feature>
<dbReference type="InterPro" id="IPR029063">
    <property type="entry name" value="SAM-dependent_MTases_sf"/>
</dbReference>
<evidence type="ECO:0008006" key="5">
    <source>
        <dbReference type="Google" id="ProtNLM"/>
    </source>
</evidence>
<organism evidence="3 4">
    <name type="scientific">Mycena citricolor</name>
    <dbReference type="NCBI Taxonomy" id="2018698"/>
    <lineage>
        <taxon>Eukaryota</taxon>
        <taxon>Fungi</taxon>
        <taxon>Dikarya</taxon>
        <taxon>Basidiomycota</taxon>
        <taxon>Agaricomycotina</taxon>
        <taxon>Agaricomycetes</taxon>
        <taxon>Agaricomycetidae</taxon>
        <taxon>Agaricales</taxon>
        <taxon>Marasmiineae</taxon>
        <taxon>Mycenaceae</taxon>
        <taxon>Mycena</taxon>
    </lineage>
</organism>
<keyword evidence="2" id="KW-1133">Transmembrane helix</keyword>
<evidence type="ECO:0000313" key="3">
    <source>
        <dbReference type="EMBL" id="CAK5271236.1"/>
    </source>
</evidence>
<keyword evidence="4" id="KW-1185">Reference proteome</keyword>
<feature type="transmembrane region" description="Helical" evidence="2">
    <location>
        <begin position="637"/>
        <end position="660"/>
    </location>
</feature>
<feature type="transmembrane region" description="Helical" evidence="2">
    <location>
        <begin position="608"/>
        <end position="630"/>
    </location>
</feature>
<evidence type="ECO:0000313" key="4">
    <source>
        <dbReference type="Proteomes" id="UP001295794"/>
    </source>
</evidence>
<protein>
    <recommendedName>
        <fullName evidence="5">Methyltransferase domain-containing protein</fullName>
    </recommendedName>
</protein>
<name>A0AAD2H8B0_9AGAR</name>
<keyword evidence="2" id="KW-0472">Membrane</keyword>
<evidence type="ECO:0000256" key="2">
    <source>
        <dbReference type="SAM" id="Phobius"/>
    </source>
</evidence>
<dbReference type="Proteomes" id="UP001295794">
    <property type="component" value="Unassembled WGS sequence"/>
</dbReference>
<sequence length="661" mass="72471">MSDTETFDDVSSDLEEVEDFPSYFVQRNSRLFHAHDSSPYPLPVDTPENERSDTLHFLLYRHMGNRHYPASCPVGDLLARSPSRQKRVLDLCTGTGRWALDMAARFPDSQVRALDIVPIQTRYPPSNVQFFIQDVNALSDAIWDDATFDLIHARSVTMAVTSYPDVIAQVARLLRPGGIFLSGEWGLLPAFNPDRSHIPVPAMDRFFELVHTCLSQRGLPEVAPSVGPMLAASGAFGDITPEEHYLPLGTWHPDTALHESGMAMRGAFSRFMDSVRMMILDSVIEITEDELAALYERVKRELLVTDGLATVFHTVYARKLGQSALNRVTEEPAEEWRLDDDEEELEAQGYYIGSYKRLLALYTLTPITAVVFFGLLAVLPYAAYSPHAHPHTYPYPSSLPFPAPELLLSIALYCLAHVLRAPIYALCTALAQGPLPATLLSTLFHALISIAARRTALSLLLVRHFAEFAHPTWRDPAFLRVWWAALGWAAAEAAVSVHQGYAGLALYEDVLVYSAAAAAAASPSGTDPENTPLLPARPPSDPDTELDRDMDQLISLKAREELEDVLGLPLIRIPPFIPCLQRVNSLLLSIGLSLLLGGSLYGTTWHGVALSALAVGTHLLVAVLYAPFVLPRVGVQTAAYVGIVVSLGAFFAGLGVWGGVS</sequence>
<dbReference type="Pfam" id="PF13489">
    <property type="entry name" value="Methyltransf_23"/>
    <property type="match status" value="1"/>
</dbReference>
<accession>A0AAD2H8B0</accession>
<dbReference type="CDD" id="cd02440">
    <property type="entry name" value="AdoMet_MTases"/>
    <property type="match status" value="1"/>
</dbReference>
<feature type="transmembrane region" description="Helical" evidence="2">
    <location>
        <begin position="401"/>
        <end position="419"/>
    </location>
</feature>
<gene>
    <name evidence="3" type="ORF">MYCIT1_LOCUS16150</name>
</gene>
<dbReference type="AlphaFoldDB" id="A0AAD2H8B0"/>
<reference evidence="3" key="1">
    <citation type="submission" date="2023-11" db="EMBL/GenBank/DDBJ databases">
        <authorList>
            <person name="De Vega J J."/>
            <person name="De Vega J J."/>
        </authorList>
    </citation>
    <scope>NUCLEOTIDE SEQUENCE</scope>
</reference>
<keyword evidence="2" id="KW-0812">Transmembrane</keyword>
<comment type="caution">
    <text evidence="3">The sequence shown here is derived from an EMBL/GenBank/DDBJ whole genome shotgun (WGS) entry which is preliminary data.</text>
</comment>
<dbReference type="PANTHER" id="PTHR43591:SF24">
    <property type="entry name" value="2-METHOXY-6-POLYPRENYL-1,4-BENZOQUINOL METHYLASE, MITOCHONDRIAL"/>
    <property type="match status" value="1"/>
</dbReference>
<feature type="region of interest" description="Disordered" evidence="1">
    <location>
        <begin position="522"/>
        <end position="545"/>
    </location>
</feature>
<dbReference type="GO" id="GO:0008168">
    <property type="term" value="F:methyltransferase activity"/>
    <property type="evidence" value="ECO:0007669"/>
    <property type="project" value="TreeGrafter"/>
</dbReference>
<dbReference type="SUPFAM" id="SSF53335">
    <property type="entry name" value="S-adenosyl-L-methionine-dependent methyltransferases"/>
    <property type="match status" value="1"/>
</dbReference>
<dbReference type="Gene3D" id="3.40.50.150">
    <property type="entry name" value="Vaccinia Virus protein VP39"/>
    <property type="match status" value="1"/>
</dbReference>